<proteinExistence type="predicted"/>
<keyword evidence="1" id="KW-0812">Transmembrane</keyword>
<keyword evidence="1" id="KW-1133">Transmembrane helix</keyword>
<dbReference type="EMBL" id="VSSQ01128745">
    <property type="protein sequence ID" value="MPN57328.1"/>
    <property type="molecule type" value="Genomic_DNA"/>
</dbReference>
<dbReference type="InterPro" id="IPR039532">
    <property type="entry name" value="TetR_C_Firmicutes"/>
</dbReference>
<protein>
    <recommendedName>
        <fullName evidence="2">Transcriptional regulator TetR C-terminal Firmicutes type domain-containing protein</fullName>
    </recommendedName>
</protein>
<sequence length="60" mass="6772">MLVEEEYFISYVLSAHLGVIMHWLENDLEKSPRDIALMLSKLSMLGSFTVSGLGNTKNEI</sequence>
<name>A0A645J0W3_9ZZZZ</name>
<dbReference type="Gene3D" id="1.10.357.10">
    <property type="entry name" value="Tetracycline Repressor, domain 2"/>
    <property type="match status" value="1"/>
</dbReference>
<keyword evidence="1" id="KW-0472">Membrane</keyword>
<evidence type="ECO:0000313" key="3">
    <source>
        <dbReference type="EMBL" id="MPN57328.1"/>
    </source>
</evidence>
<organism evidence="3">
    <name type="scientific">bioreactor metagenome</name>
    <dbReference type="NCBI Taxonomy" id="1076179"/>
    <lineage>
        <taxon>unclassified sequences</taxon>
        <taxon>metagenomes</taxon>
        <taxon>ecological metagenomes</taxon>
    </lineage>
</organism>
<evidence type="ECO:0000256" key="1">
    <source>
        <dbReference type="SAM" id="Phobius"/>
    </source>
</evidence>
<dbReference type="AlphaFoldDB" id="A0A645J0W3"/>
<feature type="transmembrane region" description="Helical" evidence="1">
    <location>
        <begin position="6"/>
        <end position="24"/>
    </location>
</feature>
<dbReference type="Pfam" id="PF14278">
    <property type="entry name" value="TetR_C_8"/>
    <property type="match status" value="1"/>
</dbReference>
<feature type="domain" description="Transcriptional regulator TetR C-terminal Firmicutes type" evidence="2">
    <location>
        <begin position="4"/>
        <end position="43"/>
    </location>
</feature>
<evidence type="ECO:0000259" key="2">
    <source>
        <dbReference type="Pfam" id="PF14278"/>
    </source>
</evidence>
<gene>
    <name evidence="3" type="ORF">SDC9_205022</name>
</gene>
<accession>A0A645J0W3</accession>
<reference evidence="3" key="1">
    <citation type="submission" date="2019-08" db="EMBL/GenBank/DDBJ databases">
        <authorList>
            <person name="Kucharzyk K."/>
            <person name="Murdoch R.W."/>
            <person name="Higgins S."/>
            <person name="Loffler F."/>
        </authorList>
    </citation>
    <scope>NUCLEOTIDE SEQUENCE</scope>
</reference>
<comment type="caution">
    <text evidence="3">The sequence shown here is derived from an EMBL/GenBank/DDBJ whole genome shotgun (WGS) entry which is preliminary data.</text>
</comment>